<proteinExistence type="predicted"/>
<sequence length="302" mass="31570">MAVLAGTFAFFNTNILTPERICHGWVTPDEASAALGGGPGRVSASEDSDTTCTIRQESWLPGGSRQLSLRTVSEDAAFPFELGAWDISGTRHVMTGGTHGAYDDYSGWALLPPSCVDTASEKGPQPVVRAAITTGDSGGDSEGMGRLLISASKAISSGSADCSAPGHNEPTRHLSPSAEEAADLANLCGVPGFRLKAVKGPKGERVMNQMTGSLRDGLYCDLTFEGDEEGPFARLAIVSDPPLVKPLGSRDFSRSVCGGKETVFAFDYRYVEKNDLAGTGLPDTAGLAKAFSEAARTALNCD</sequence>
<organism evidence="1 2">
    <name type="scientific">Streptomyces peucetius</name>
    <dbReference type="NCBI Taxonomy" id="1950"/>
    <lineage>
        <taxon>Bacteria</taxon>
        <taxon>Bacillati</taxon>
        <taxon>Actinomycetota</taxon>
        <taxon>Actinomycetes</taxon>
        <taxon>Kitasatosporales</taxon>
        <taxon>Streptomycetaceae</taxon>
        <taxon>Streptomyces</taxon>
    </lineage>
</organism>
<evidence type="ECO:0000313" key="2">
    <source>
        <dbReference type="Proteomes" id="UP001163878"/>
    </source>
</evidence>
<dbReference type="RefSeq" id="WP_264245609.1">
    <property type="nucleotide sequence ID" value="NZ_CP107567.1"/>
</dbReference>
<gene>
    <name evidence="1" type="ORF">OGH68_19185</name>
</gene>
<name>A0ABY6I8S5_STRPE</name>
<keyword evidence="2" id="KW-1185">Reference proteome</keyword>
<dbReference type="EMBL" id="CP107567">
    <property type="protein sequence ID" value="UYQ63378.1"/>
    <property type="molecule type" value="Genomic_DNA"/>
</dbReference>
<dbReference type="Proteomes" id="UP001163878">
    <property type="component" value="Chromosome"/>
</dbReference>
<evidence type="ECO:0000313" key="1">
    <source>
        <dbReference type="EMBL" id="UYQ63378.1"/>
    </source>
</evidence>
<accession>A0ABY6I8S5</accession>
<protein>
    <submittedName>
        <fullName evidence="1">Uncharacterized protein</fullName>
    </submittedName>
</protein>
<reference evidence="1" key="1">
    <citation type="submission" date="2022-10" db="EMBL/GenBank/DDBJ databases">
        <title>Cytochrome P450 Catalyzes Benzene Ring Formation in the Biosynthesis of Trialkyl-Substituted Aromatic Polyketides.</title>
        <authorList>
            <person name="Zhao E."/>
            <person name="Ge H."/>
        </authorList>
    </citation>
    <scope>NUCLEOTIDE SEQUENCE</scope>
    <source>
        <strain evidence="1">NA0869</strain>
    </source>
</reference>